<reference evidence="2" key="1">
    <citation type="submission" date="2016-07" db="EMBL/GenBank/DDBJ databases">
        <authorList>
            <person name="Bretaudeau A."/>
        </authorList>
    </citation>
    <scope>NUCLEOTIDE SEQUENCE</scope>
    <source>
        <strain evidence="2">Rice</strain>
        <tissue evidence="2">Whole body</tissue>
    </source>
</reference>
<dbReference type="EMBL" id="ODYU01002159">
    <property type="protein sequence ID" value="SOQ39299.1"/>
    <property type="molecule type" value="Genomic_DNA"/>
</dbReference>
<sequence length="64" mass="7166">MYYTYKGGNHSITSFALSEARGSVSLLLTKNHPVPTPDFQAKAPVITKQRQRNSIQCKNKTVDQ</sequence>
<name>A0A2H1VEP9_SPOFR</name>
<organism evidence="2">
    <name type="scientific">Spodoptera frugiperda</name>
    <name type="common">Fall armyworm</name>
    <dbReference type="NCBI Taxonomy" id="7108"/>
    <lineage>
        <taxon>Eukaryota</taxon>
        <taxon>Metazoa</taxon>
        <taxon>Ecdysozoa</taxon>
        <taxon>Arthropoda</taxon>
        <taxon>Hexapoda</taxon>
        <taxon>Insecta</taxon>
        <taxon>Pterygota</taxon>
        <taxon>Neoptera</taxon>
        <taxon>Endopterygota</taxon>
        <taxon>Lepidoptera</taxon>
        <taxon>Glossata</taxon>
        <taxon>Ditrysia</taxon>
        <taxon>Noctuoidea</taxon>
        <taxon>Noctuidae</taxon>
        <taxon>Amphipyrinae</taxon>
        <taxon>Spodoptera</taxon>
    </lineage>
</organism>
<proteinExistence type="predicted"/>
<feature type="compositionally biased region" description="Polar residues" evidence="1">
    <location>
        <begin position="52"/>
        <end position="64"/>
    </location>
</feature>
<feature type="region of interest" description="Disordered" evidence="1">
    <location>
        <begin position="45"/>
        <end position="64"/>
    </location>
</feature>
<evidence type="ECO:0000256" key="1">
    <source>
        <dbReference type="SAM" id="MobiDB-lite"/>
    </source>
</evidence>
<protein>
    <submittedName>
        <fullName evidence="2">SFRICE_027581</fullName>
    </submittedName>
</protein>
<dbReference type="AlphaFoldDB" id="A0A2H1VEP9"/>
<gene>
    <name evidence="2" type="ORF">SFRICE_027581</name>
</gene>
<evidence type="ECO:0000313" key="2">
    <source>
        <dbReference type="EMBL" id="SOQ39299.1"/>
    </source>
</evidence>
<accession>A0A2H1VEP9</accession>